<dbReference type="Pfam" id="PF00440">
    <property type="entry name" value="TetR_N"/>
    <property type="match status" value="1"/>
</dbReference>
<dbReference type="GO" id="GO:0003700">
    <property type="term" value="F:DNA-binding transcription factor activity"/>
    <property type="evidence" value="ECO:0007669"/>
    <property type="project" value="TreeGrafter"/>
</dbReference>
<proteinExistence type="predicted"/>
<reference evidence="6 7" key="1">
    <citation type="submission" date="2018-03" db="EMBL/GenBank/DDBJ databases">
        <title>Aquarubrobacter algicola gen. nov., sp. nov., a novel actinobacterium isolated from shallow eutrophic lake during the end of cyanobacterial harmful algal blooms.</title>
        <authorList>
            <person name="Chun S.J."/>
        </authorList>
    </citation>
    <scope>NUCLEOTIDE SEQUENCE [LARGE SCALE GENOMIC DNA]</scope>
    <source>
        <strain evidence="6 7">Seoho-28</strain>
    </source>
</reference>
<keyword evidence="3" id="KW-0804">Transcription</keyword>
<dbReference type="InterPro" id="IPR001647">
    <property type="entry name" value="HTH_TetR"/>
</dbReference>
<dbReference type="PANTHER" id="PTHR30055:SF234">
    <property type="entry name" value="HTH-TYPE TRANSCRIPTIONAL REGULATOR BETI"/>
    <property type="match status" value="1"/>
</dbReference>
<dbReference type="InterPro" id="IPR036271">
    <property type="entry name" value="Tet_transcr_reg_TetR-rel_C_sf"/>
</dbReference>
<organism evidence="6 7">
    <name type="scientific">Paraconexibacter algicola</name>
    <dbReference type="NCBI Taxonomy" id="2133960"/>
    <lineage>
        <taxon>Bacteria</taxon>
        <taxon>Bacillati</taxon>
        <taxon>Actinomycetota</taxon>
        <taxon>Thermoleophilia</taxon>
        <taxon>Solirubrobacterales</taxon>
        <taxon>Paraconexibacteraceae</taxon>
        <taxon>Paraconexibacter</taxon>
    </lineage>
</organism>
<dbReference type="SUPFAM" id="SSF48498">
    <property type="entry name" value="Tetracyclin repressor-like, C-terminal domain"/>
    <property type="match status" value="1"/>
</dbReference>
<dbReference type="Gene3D" id="1.10.357.10">
    <property type="entry name" value="Tetracycline Repressor, domain 2"/>
    <property type="match status" value="1"/>
</dbReference>
<comment type="caution">
    <text evidence="6">The sequence shown here is derived from an EMBL/GenBank/DDBJ whole genome shotgun (WGS) entry which is preliminary data.</text>
</comment>
<dbReference type="Gene3D" id="1.10.10.60">
    <property type="entry name" value="Homeodomain-like"/>
    <property type="match status" value="1"/>
</dbReference>
<dbReference type="OrthoDB" id="7186647at2"/>
<evidence type="ECO:0000313" key="7">
    <source>
        <dbReference type="Proteomes" id="UP000240739"/>
    </source>
</evidence>
<evidence type="ECO:0000256" key="4">
    <source>
        <dbReference type="PROSITE-ProRule" id="PRU00335"/>
    </source>
</evidence>
<keyword evidence="1" id="KW-0805">Transcription regulation</keyword>
<evidence type="ECO:0000259" key="5">
    <source>
        <dbReference type="PROSITE" id="PS50977"/>
    </source>
</evidence>
<dbReference type="AlphaFoldDB" id="A0A2T4ULQ1"/>
<dbReference type="Pfam" id="PF16859">
    <property type="entry name" value="TetR_C_11"/>
    <property type="match status" value="1"/>
</dbReference>
<gene>
    <name evidence="6" type="ORF">C7Y72_11150</name>
</gene>
<feature type="DNA-binding region" description="H-T-H motif" evidence="4">
    <location>
        <begin position="41"/>
        <end position="60"/>
    </location>
</feature>
<evidence type="ECO:0000313" key="6">
    <source>
        <dbReference type="EMBL" id="PTL60156.1"/>
    </source>
</evidence>
<evidence type="ECO:0000256" key="3">
    <source>
        <dbReference type="ARBA" id="ARBA00023163"/>
    </source>
</evidence>
<dbReference type="GO" id="GO:0000976">
    <property type="term" value="F:transcription cis-regulatory region binding"/>
    <property type="evidence" value="ECO:0007669"/>
    <property type="project" value="TreeGrafter"/>
</dbReference>
<dbReference type="InterPro" id="IPR011075">
    <property type="entry name" value="TetR_C"/>
</dbReference>
<accession>A0A2T4ULQ1</accession>
<dbReference type="PANTHER" id="PTHR30055">
    <property type="entry name" value="HTH-TYPE TRANSCRIPTIONAL REGULATOR RUTR"/>
    <property type="match status" value="1"/>
</dbReference>
<dbReference type="InterPro" id="IPR009057">
    <property type="entry name" value="Homeodomain-like_sf"/>
</dbReference>
<dbReference type="Proteomes" id="UP000240739">
    <property type="component" value="Unassembled WGS sequence"/>
</dbReference>
<name>A0A2T4ULQ1_9ACTN</name>
<protein>
    <submittedName>
        <fullName evidence="6">TetR/AcrR family transcriptional regulator</fullName>
    </submittedName>
</protein>
<keyword evidence="7" id="KW-1185">Reference proteome</keyword>
<evidence type="ECO:0000256" key="2">
    <source>
        <dbReference type="ARBA" id="ARBA00023125"/>
    </source>
</evidence>
<feature type="domain" description="HTH tetR-type" evidence="5">
    <location>
        <begin position="17"/>
        <end position="78"/>
    </location>
</feature>
<dbReference type="SUPFAM" id="SSF46689">
    <property type="entry name" value="Homeodomain-like"/>
    <property type="match status" value="1"/>
</dbReference>
<dbReference type="EMBL" id="PYYB01000001">
    <property type="protein sequence ID" value="PTL60156.1"/>
    <property type="molecule type" value="Genomic_DNA"/>
</dbReference>
<sequence>MPSVTRNPSKRRSARRAAVVAGLLEVVEELLDAGELYTDISVERLITAAGISRSTFYVYFEDKGALLLALAEDVVAKLVDTASAWWELPPDATRQDVEQALRQIMEVYRAHDSMWQALVDAAAYDPNVRASFHEIVGLASSQLARHIREGQKAGSVRPDLDPRRTADWLTWMTERGHHQLAAGATKAELTKLAKAQSAIVWYTLYEGAPSRS</sequence>
<dbReference type="InterPro" id="IPR050109">
    <property type="entry name" value="HTH-type_TetR-like_transc_reg"/>
</dbReference>
<keyword evidence="2 4" id="KW-0238">DNA-binding</keyword>
<dbReference type="PROSITE" id="PS50977">
    <property type="entry name" value="HTH_TETR_2"/>
    <property type="match status" value="1"/>
</dbReference>
<evidence type="ECO:0000256" key="1">
    <source>
        <dbReference type="ARBA" id="ARBA00023015"/>
    </source>
</evidence>